<accession>A0A250JPG6</accession>
<gene>
    <name evidence="1" type="ORF">MYMAC_001143</name>
</gene>
<protein>
    <submittedName>
        <fullName evidence="1">Uncharacterized protein</fullName>
    </submittedName>
</protein>
<evidence type="ECO:0000313" key="2">
    <source>
        <dbReference type="Proteomes" id="UP000217343"/>
    </source>
</evidence>
<sequence>MGVTNGLTGAKERNLILSHRRLILFLSDVEGNLTALRQTLKRVCEAVDLATPEVKWVEPPPEGLADAGWHAVELELPPAPGRKARKSEQPFLEEQLDAMSQAVAQDFRDRALGLFVDREHSYARSCISGPGRPSKAVEGEVLDVIRQAARWLDVETGMLARLFGGGNAARNLLAAAVDFGNEPGRSGPPAPPEPDEDDRFVEAKLSQARAYMEQYLNARK</sequence>
<name>A0A250JPG6_9BACT</name>
<dbReference type="EMBL" id="CP022203">
    <property type="protein sequence ID" value="ATB45558.1"/>
    <property type="molecule type" value="Genomic_DNA"/>
</dbReference>
<proteinExistence type="predicted"/>
<dbReference type="AlphaFoldDB" id="A0A250JPG6"/>
<reference evidence="1 2" key="1">
    <citation type="submission" date="2017-06" db="EMBL/GenBank/DDBJ databases">
        <title>Sequencing and comparative analysis of myxobacterial genomes.</title>
        <authorList>
            <person name="Rupp O."/>
            <person name="Goesmann A."/>
            <person name="Sogaard-Andersen L."/>
        </authorList>
    </citation>
    <scope>NUCLEOTIDE SEQUENCE [LARGE SCALE GENOMIC DNA]</scope>
    <source>
        <strain evidence="1 2">DSM 14697</strain>
    </source>
</reference>
<dbReference type="Proteomes" id="UP000217343">
    <property type="component" value="Chromosome"/>
</dbReference>
<keyword evidence="2" id="KW-1185">Reference proteome</keyword>
<evidence type="ECO:0000313" key="1">
    <source>
        <dbReference type="EMBL" id="ATB45558.1"/>
    </source>
</evidence>
<dbReference type="KEGG" id="mmas:MYMAC_001143"/>
<organism evidence="1 2">
    <name type="scientific">Corallococcus macrosporus DSM 14697</name>
    <dbReference type="NCBI Taxonomy" id="1189310"/>
    <lineage>
        <taxon>Bacteria</taxon>
        <taxon>Pseudomonadati</taxon>
        <taxon>Myxococcota</taxon>
        <taxon>Myxococcia</taxon>
        <taxon>Myxococcales</taxon>
        <taxon>Cystobacterineae</taxon>
        <taxon>Myxococcaceae</taxon>
        <taxon>Corallococcus</taxon>
    </lineage>
</organism>